<reference evidence="12 13" key="1">
    <citation type="journal article" date="2023" name="Commun. Biol.">
        <title>Genome analysis of Parmales, the sister group of diatoms, reveals the evolutionary specialization of diatoms from phago-mixotrophs to photoautotrophs.</title>
        <authorList>
            <person name="Ban H."/>
            <person name="Sato S."/>
            <person name="Yoshikawa S."/>
            <person name="Yamada K."/>
            <person name="Nakamura Y."/>
            <person name="Ichinomiya M."/>
            <person name="Sato N."/>
            <person name="Blanc-Mathieu R."/>
            <person name="Endo H."/>
            <person name="Kuwata A."/>
            <person name="Ogata H."/>
        </authorList>
    </citation>
    <scope>NUCLEOTIDE SEQUENCE [LARGE SCALE GENOMIC DNA]</scope>
</reference>
<feature type="non-terminal residue" evidence="12">
    <location>
        <position position="349"/>
    </location>
</feature>
<keyword evidence="4 9" id="KW-0812">Transmembrane</keyword>
<evidence type="ECO:0000256" key="1">
    <source>
        <dbReference type="ARBA" id="ARBA00004225"/>
    </source>
</evidence>
<protein>
    <recommendedName>
        <fullName evidence="14">Mitochondrial carrier domain-containing protein</fullName>
    </recommendedName>
</protein>
<dbReference type="InterPro" id="IPR018108">
    <property type="entry name" value="MCP_transmembrane"/>
</dbReference>
<dbReference type="Pfam" id="PF00153">
    <property type="entry name" value="Mito_carr"/>
    <property type="match status" value="3"/>
</dbReference>
<dbReference type="PROSITE" id="PS50920">
    <property type="entry name" value="SOLCAR"/>
    <property type="match status" value="3"/>
</dbReference>
<keyword evidence="6" id="KW-1133">Transmembrane helix</keyword>
<comment type="subcellular location">
    <subcellularLocation>
        <location evidence="1">Mitochondrion membrane</location>
        <topology evidence="1">Multi-pass membrane protein</topology>
    </subcellularLocation>
</comment>
<comment type="caution">
    <text evidence="12">The sequence shown here is derived from an EMBL/GenBank/DDBJ whole genome shotgun (WGS) entry which is preliminary data.</text>
</comment>
<comment type="similarity">
    <text evidence="2 10">Belongs to the mitochondrial carrier (TC 2.A.29) family.</text>
</comment>
<sequence length="349" mass="36894">MSDHATPEAPPSQAASLAAPCSSEPTALHDILSGGLAGMTSIAVGQPFDTVKVRLQTSPPGVGSLAVVREAAASREGLVRSLFKGLAPPLATATAVNAIVFSVYGSASRAVDRYAEDLRDARDSYAATSGSQLPMPASPFPANHLEAFALTSSPSSFAVAKNFACGSFAGLVQTAVICPTEHVKCRLQADPALSSPLQCTRNILKQAGLPGLLRGFNATCLREVPSFGLYFAFYDWARERMLEGLPALPNWVSSVACGGASGALTWALVYPVDIIKTNIQTMPIDTPAKDRGMLTVAGRLVRKHGGSYLFRGLGVTVVRSFPVNGMIFPIYELSIYMFTTPYGAWNFSE</sequence>
<proteinExistence type="inferred from homology"/>
<evidence type="ECO:0000256" key="11">
    <source>
        <dbReference type="SAM" id="MobiDB-lite"/>
    </source>
</evidence>
<dbReference type="PRINTS" id="PR00926">
    <property type="entry name" value="MITOCARRIER"/>
</dbReference>
<evidence type="ECO:0000313" key="12">
    <source>
        <dbReference type="EMBL" id="GMI39197.1"/>
    </source>
</evidence>
<evidence type="ECO:0000256" key="5">
    <source>
        <dbReference type="ARBA" id="ARBA00022737"/>
    </source>
</evidence>
<dbReference type="PANTHER" id="PTHR45624">
    <property type="entry name" value="MITOCHONDRIAL BASIC AMINO ACIDS TRANSPORTER-RELATED"/>
    <property type="match status" value="1"/>
</dbReference>
<dbReference type="EMBL" id="BRYB01002073">
    <property type="protein sequence ID" value="GMI39197.1"/>
    <property type="molecule type" value="Genomic_DNA"/>
</dbReference>
<feature type="compositionally biased region" description="Low complexity" evidence="11">
    <location>
        <begin position="11"/>
        <end position="20"/>
    </location>
</feature>
<dbReference type="InterPro" id="IPR023395">
    <property type="entry name" value="MCP_dom_sf"/>
</dbReference>
<keyword evidence="7" id="KW-0496">Mitochondrion</keyword>
<feature type="repeat" description="Solcar" evidence="9">
    <location>
        <begin position="25"/>
        <end position="110"/>
    </location>
</feature>
<dbReference type="Proteomes" id="UP001165060">
    <property type="component" value="Unassembled WGS sequence"/>
</dbReference>
<gene>
    <name evidence="12" type="ORF">TeGR_g6656</name>
</gene>
<evidence type="ECO:0000256" key="8">
    <source>
        <dbReference type="ARBA" id="ARBA00023136"/>
    </source>
</evidence>
<evidence type="ECO:0000256" key="10">
    <source>
        <dbReference type="RuleBase" id="RU000488"/>
    </source>
</evidence>
<evidence type="ECO:0000256" key="3">
    <source>
        <dbReference type="ARBA" id="ARBA00022448"/>
    </source>
</evidence>
<name>A0ABQ6N2N5_9STRA</name>
<evidence type="ECO:0000256" key="2">
    <source>
        <dbReference type="ARBA" id="ARBA00006375"/>
    </source>
</evidence>
<keyword evidence="8 9" id="KW-0472">Membrane</keyword>
<evidence type="ECO:0000256" key="4">
    <source>
        <dbReference type="ARBA" id="ARBA00022692"/>
    </source>
</evidence>
<evidence type="ECO:0000313" key="13">
    <source>
        <dbReference type="Proteomes" id="UP001165060"/>
    </source>
</evidence>
<keyword evidence="3 10" id="KW-0813">Transport</keyword>
<evidence type="ECO:0000256" key="7">
    <source>
        <dbReference type="ARBA" id="ARBA00023128"/>
    </source>
</evidence>
<feature type="repeat" description="Solcar" evidence="9">
    <location>
        <begin position="249"/>
        <end position="337"/>
    </location>
</feature>
<organism evidence="12 13">
    <name type="scientific">Tetraparma gracilis</name>
    <dbReference type="NCBI Taxonomy" id="2962635"/>
    <lineage>
        <taxon>Eukaryota</taxon>
        <taxon>Sar</taxon>
        <taxon>Stramenopiles</taxon>
        <taxon>Ochrophyta</taxon>
        <taxon>Bolidophyceae</taxon>
        <taxon>Parmales</taxon>
        <taxon>Triparmaceae</taxon>
        <taxon>Tetraparma</taxon>
    </lineage>
</organism>
<dbReference type="Gene3D" id="1.50.40.10">
    <property type="entry name" value="Mitochondrial carrier domain"/>
    <property type="match status" value="2"/>
</dbReference>
<evidence type="ECO:0008006" key="14">
    <source>
        <dbReference type="Google" id="ProtNLM"/>
    </source>
</evidence>
<dbReference type="InterPro" id="IPR002067">
    <property type="entry name" value="MCP"/>
</dbReference>
<evidence type="ECO:0000256" key="6">
    <source>
        <dbReference type="ARBA" id="ARBA00022989"/>
    </source>
</evidence>
<feature type="repeat" description="Solcar" evidence="9">
    <location>
        <begin position="157"/>
        <end position="240"/>
    </location>
</feature>
<dbReference type="InterPro" id="IPR050567">
    <property type="entry name" value="Mitochondrial_Carrier"/>
</dbReference>
<accession>A0ABQ6N2N5</accession>
<keyword evidence="5" id="KW-0677">Repeat</keyword>
<feature type="region of interest" description="Disordered" evidence="11">
    <location>
        <begin position="1"/>
        <end position="20"/>
    </location>
</feature>
<keyword evidence="13" id="KW-1185">Reference proteome</keyword>
<evidence type="ECO:0000256" key="9">
    <source>
        <dbReference type="PROSITE-ProRule" id="PRU00282"/>
    </source>
</evidence>
<dbReference type="SUPFAM" id="SSF103506">
    <property type="entry name" value="Mitochondrial carrier"/>
    <property type="match status" value="1"/>
</dbReference>
<dbReference type="PANTHER" id="PTHR45624:SF10">
    <property type="entry name" value="SLC (SOLUTE CARRIER) HOMOLOG"/>
    <property type="match status" value="1"/>
</dbReference>